<proteinExistence type="predicted"/>
<dbReference type="InParanoid" id="A0A5F7ZQT5"/>
<dbReference type="AlphaFoldDB" id="A0A5F7ZQT5"/>
<dbReference type="PANTHER" id="PTHR12138">
    <property type="entry name" value="PRIMATE-EXPANDED PROTEIN FAMILY"/>
    <property type="match status" value="1"/>
</dbReference>
<keyword evidence="1" id="KW-1133">Transmembrane helix</keyword>
<organism evidence="2 3">
    <name type="scientific">Macaca mulatta</name>
    <name type="common">Rhesus macaque</name>
    <dbReference type="NCBI Taxonomy" id="9544"/>
    <lineage>
        <taxon>Eukaryota</taxon>
        <taxon>Metazoa</taxon>
        <taxon>Chordata</taxon>
        <taxon>Craniata</taxon>
        <taxon>Vertebrata</taxon>
        <taxon>Euteleostomi</taxon>
        <taxon>Mammalia</taxon>
        <taxon>Eutheria</taxon>
        <taxon>Euarchontoglires</taxon>
        <taxon>Primates</taxon>
        <taxon>Haplorrhini</taxon>
        <taxon>Catarrhini</taxon>
        <taxon>Cercopithecidae</taxon>
        <taxon>Cercopithecinae</taxon>
        <taxon>Macaca</taxon>
    </lineage>
</organism>
<keyword evidence="1" id="KW-0472">Membrane</keyword>
<dbReference type="PANTHER" id="PTHR12138:SF160">
    <property type="entry name" value="COILED-COIL DOMAIN CONTAINING 122"/>
    <property type="match status" value="1"/>
</dbReference>
<dbReference type="GeneTree" id="ENSGT00940000163505"/>
<sequence length="125" mass="13993">MLFIQQPFGGPVSEFDFRAAKMTEPIVPCPHRDAIKWQRGIILQAVIISFLSFFFFFFFLRQSLTLSPRLEYMEYSGAISAHCKLRFSGSRHSPALASGVAGTTGACHHARLIFCIFSRDGVSPC</sequence>
<evidence type="ECO:0000313" key="2">
    <source>
        <dbReference type="Ensembl" id="ENSMMUP00000067988.1"/>
    </source>
</evidence>
<reference evidence="2" key="4">
    <citation type="submission" date="2025-09" db="UniProtKB">
        <authorList>
            <consortium name="Ensembl"/>
        </authorList>
    </citation>
    <scope>IDENTIFICATION</scope>
    <source>
        <strain evidence="2">17573</strain>
    </source>
</reference>
<keyword evidence="3" id="KW-1185">Reference proteome</keyword>
<reference evidence="2" key="3">
    <citation type="submission" date="2025-08" db="UniProtKB">
        <authorList>
            <consortium name="Ensembl"/>
        </authorList>
    </citation>
    <scope>IDENTIFICATION</scope>
    <source>
        <strain evidence="2">17573</strain>
    </source>
</reference>
<protein>
    <submittedName>
        <fullName evidence="2">Uncharacterized protein</fullName>
    </submittedName>
</protein>
<reference evidence="3" key="1">
    <citation type="journal article" date="2007" name="Science">
        <title>Evolutionary and biomedical insights from the rhesus macaque genome.</title>
        <authorList>
            <person name="Gibbs R.A."/>
            <person name="Rogers J."/>
            <person name="Katze M.G."/>
            <person name="Bumgarner R."/>
            <person name="Weinstock G.M."/>
            <person name="Mardis E.R."/>
            <person name="Remington K.A."/>
            <person name="Strausberg R.L."/>
            <person name="Venter J.C."/>
            <person name="Wilson R.K."/>
            <person name="Batzer M.A."/>
            <person name="Bustamante C.D."/>
            <person name="Eichler E.E."/>
            <person name="Hahn M.W."/>
            <person name="Hardison R.C."/>
            <person name="Makova K.D."/>
            <person name="Miller W."/>
            <person name="Milosavljevic A."/>
            <person name="Palermo R.E."/>
            <person name="Siepel A."/>
            <person name="Sikela J.M."/>
            <person name="Attaway T."/>
            <person name="Bell S."/>
            <person name="Bernard K.E."/>
            <person name="Buhay C.J."/>
            <person name="Chandrabose M.N."/>
            <person name="Dao M."/>
            <person name="Davis C."/>
            <person name="Delehaunty K.D."/>
            <person name="Ding Y."/>
            <person name="Dinh H.H."/>
            <person name="Dugan-Rocha S."/>
            <person name="Fulton L.A."/>
            <person name="Gabisi R.A."/>
            <person name="Garner T.T."/>
            <person name="Godfrey J."/>
            <person name="Hawes A.C."/>
            <person name="Hernandez J."/>
            <person name="Hines S."/>
            <person name="Holder M."/>
            <person name="Hume J."/>
            <person name="Jhangiani S.N."/>
            <person name="Joshi V."/>
            <person name="Khan Z.M."/>
            <person name="Kirkness E.F."/>
            <person name="Cree A."/>
            <person name="Fowler R.G."/>
            <person name="Lee S."/>
            <person name="Lewis L.R."/>
            <person name="Li Z."/>
            <person name="Liu Y.-S."/>
            <person name="Moore S.M."/>
            <person name="Muzny D."/>
            <person name="Nazareth L.V."/>
            <person name="Ngo D.N."/>
            <person name="Okwuonu G.O."/>
            <person name="Pai G."/>
            <person name="Parker D."/>
            <person name="Paul H.A."/>
            <person name="Pfannkoch C."/>
            <person name="Pohl C.S."/>
            <person name="Rogers Y.-H.C."/>
            <person name="Ruiz S.J."/>
            <person name="Sabo A."/>
            <person name="Santibanez J."/>
            <person name="Schneider B.W."/>
            <person name="Smith S.M."/>
            <person name="Sodergren E."/>
            <person name="Svatek A.F."/>
            <person name="Utterback T.R."/>
            <person name="Vattathil S."/>
            <person name="Warren W."/>
            <person name="White C.S."/>
            <person name="Chinwalla A.T."/>
            <person name="Feng Y."/>
            <person name="Halpern A.L."/>
            <person name="Hillier L.W."/>
            <person name="Huang X."/>
            <person name="Minx P."/>
            <person name="Nelson J.O."/>
            <person name="Pepin K.H."/>
            <person name="Qin X."/>
            <person name="Sutton G.G."/>
            <person name="Venter E."/>
            <person name="Walenz B.P."/>
            <person name="Wallis J.W."/>
            <person name="Worley K.C."/>
            <person name="Yang S.-P."/>
            <person name="Jones S.M."/>
            <person name="Marra M.A."/>
            <person name="Rocchi M."/>
            <person name="Schein J.E."/>
            <person name="Baertsch R."/>
            <person name="Clarke L."/>
            <person name="Csuros M."/>
            <person name="Glasscock J."/>
            <person name="Harris R.A."/>
            <person name="Havlak P."/>
            <person name="Jackson A.R."/>
            <person name="Jiang H."/>
            <person name="Liu Y."/>
            <person name="Messina D.N."/>
            <person name="Shen Y."/>
            <person name="Song H.X.-Z."/>
            <person name="Wylie T."/>
            <person name="Zhang L."/>
            <person name="Birney E."/>
            <person name="Han K."/>
            <person name="Konkel M.K."/>
            <person name="Lee J."/>
            <person name="Smit A.F.A."/>
            <person name="Ullmer B."/>
            <person name="Wang H."/>
            <person name="Xing J."/>
            <person name="Burhans R."/>
            <person name="Cheng Z."/>
            <person name="Karro J.E."/>
            <person name="Ma J."/>
            <person name="Raney B."/>
            <person name="She X."/>
            <person name="Cox M.J."/>
            <person name="Demuth J.P."/>
            <person name="Dumas L.J."/>
            <person name="Han S.-G."/>
            <person name="Hopkins J."/>
            <person name="Karimpour-Fard A."/>
            <person name="Kim Y.H."/>
            <person name="Pollack J.R."/>
            <person name="Vinar T."/>
            <person name="Addo-Quaye C."/>
            <person name="Degenhardt J."/>
            <person name="Denby A."/>
            <person name="Hubisz M.J."/>
            <person name="Indap A."/>
            <person name="Kosiol C."/>
            <person name="Lahn B.T."/>
            <person name="Lawson H.A."/>
            <person name="Marklein A."/>
            <person name="Nielsen R."/>
            <person name="Vallender E.J."/>
            <person name="Clark A.G."/>
            <person name="Ferguson B."/>
            <person name="Hernandez R.D."/>
            <person name="Hirani K."/>
            <person name="Kehrer-Sawatzki H."/>
            <person name="Kolb J."/>
            <person name="Patil S."/>
            <person name="Pu L.-L."/>
            <person name="Ren Y."/>
            <person name="Smith D.G."/>
            <person name="Wheeler D.A."/>
            <person name="Schenck I."/>
            <person name="Ball E.V."/>
            <person name="Chen R."/>
            <person name="Cooper D.N."/>
            <person name="Giardine B."/>
            <person name="Hsu F."/>
            <person name="Kent W.J."/>
            <person name="Lesk A."/>
            <person name="Nelson D.L."/>
            <person name="O'brien W.E."/>
            <person name="Pruefer K."/>
            <person name="Stenson P.D."/>
            <person name="Wallace J.C."/>
            <person name="Ke H."/>
            <person name="Liu X.-M."/>
            <person name="Wang P."/>
            <person name="Xiang A.P."/>
            <person name="Yang F."/>
            <person name="Barber G.P."/>
            <person name="Haussler D."/>
            <person name="Karolchik D."/>
            <person name="Kern A.D."/>
            <person name="Kuhn R.M."/>
            <person name="Smith K.E."/>
            <person name="Zwieg A.S."/>
        </authorList>
    </citation>
    <scope>NUCLEOTIDE SEQUENCE [LARGE SCALE GENOMIC DNA]</scope>
    <source>
        <strain evidence="3">17573</strain>
    </source>
</reference>
<keyword evidence="1" id="KW-0812">Transmembrane</keyword>
<feature type="transmembrane region" description="Helical" evidence="1">
    <location>
        <begin position="41"/>
        <end position="60"/>
    </location>
</feature>
<dbReference type="Ensembl" id="ENSMMUT00000092122.1">
    <property type="protein sequence ID" value="ENSMMUP00000067988.1"/>
    <property type="gene ID" value="ENSMMUG00000056553.1"/>
</dbReference>
<dbReference type="VEuPathDB" id="HostDB:ENSMMUG00000056553"/>
<name>A0A5F7ZQT5_MACMU</name>
<evidence type="ECO:0000256" key="1">
    <source>
        <dbReference type="SAM" id="Phobius"/>
    </source>
</evidence>
<dbReference type="STRING" id="9544.ENSMMUP00000067988"/>
<accession>A0A5F7ZQT5</accession>
<dbReference type="Proteomes" id="UP000006718">
    <property type="component" value="Chromosome 11"/>
</dbReference>
<evidence type="ECO:0000313" key="3">
    <source>
        <dbReference type="Proteomes" id="UP000006718"/>
    </source>
</evidence>
<dbReference type="Bgee" id="ENSMMUG00000056553">
    <property type="expression patterns" value="Expressed in colon and 1 other cell type or tissue"/>
</dbReference>
<reference evidence="2" key="2">
    <citation type="submission" date="2019-01" db="EMBL/GenBank/DDBJ databases">
        <authorList>
            <person name="Graves T."/>
            <person name="Eichler E.E."/>
            <person name="Wilson R.K."/>
        </authorList>
    </citation>
    <scope>NUCLEOTIDE SEQUENCE [LARGE SCALE GENOMIC DNA]</scope>
    <source>
        <strain evidence="2">17573</strain>
    </source>
</reference>